<keyword evidence="5" id="KW-1185">Reference proteome</keyword>
<evidence type="ECO:0000256" key="2">
    <source>
        <dbReference type="ARBA" id="ARBA00008164"/>
    </source>
</evidence>
<dbReference type="RefSeq" id="WP_210660154.1">
    <property type="nucleotide sequence ID" value="NZ_JAGKQQ010000001.1"/>
</dbReference>
<gene>
    <name evidence="4" type="ORF">J8F10_29960</name>
</gene>
<dbReference type="PANTHER" id="PTHR10264">
    <property type="entry name" value="BAND 7 PROTEIN-RELATED"/>
    <property type="match status" value="1"/>
</dbReference>
<dbReference type="Proteomes" id="UP000676565">
    <property type="component" value="Unassembled WGS sequence"/>
</dbReference>
<dbReference type="InterPro" id="IPR001107">
    <property type="entry name" value="Band_7"/>
</dbReference>
<evidence type="ECO:0000259" key="3">
    <source>
        <dbReference type="SMART" id="SM00244"/>
    </source>
</evidence>
<dbReference type="PANTHER" id="PTHR10264:SF83">
    <property type="entry name" value="BLL5629 PROTEIN"/>
    <property type="match status" value="1"/>
</dbReference>
<dbReference type="Gene3D" id="3.30.479.30">
    <property type="entry name" value="Band 7 domain"/>
    <property type="match status" value="1"/>
</dbReference>
<evidence type="ECO:0000313" key="4">
    <source>
        <dbReference type="EMBL" id="MBP3959490.1"/>
    </source>
</evidence>
<dbReference type="InterPro" id="IPR001972">
    <property type="entry name" value="Stomatin_HflK_fam"/>
</dbReference>
<sequence>MMAPMRRTAFGFRKEITVFEFERGLLYRDGRLERTLEPGRYQFGRSERVEVAKISLREMSHVVPGQGLLTADRIEVRVTLVAQYRVTDPVLALQAVENYVEQLHQELQLGLRDVVAARTIDQLLEGRAEIGAELLRSAVEPARRYGVELSRVGLRDVILPREVQRVLMLEIEADRTGRADLVKARHEIAAARARANTAKLLAETPEVARMQELDALLALAGKGGNVVVLPNLADLFAPRRDRNEGR</sequence>
<dbReference type="Pfam" id="PF01145">
    <property type="entry name" value="Band_7"/>
    <property type="match status" value="1"/>
</dbReference>
<comment type="similarity">
    <text evidence="2">Belongs to the band 7/mec-2 family.</text>
</comment>
<protein>
    <submittedName>
        <fullName evidence="4">Slipin family protein</fullName>
    </submittedName>
</protein>
<accession>A0ABS5C0T9</accession>
<dbReference type="InterPro" id="IPR043202">
    <property type="entry name" value="Band-7_stomatin-like"/>
</dbReference>
<evidence type="ECO:0000313" key="5">
    <source>
        <dbReference type="Proteomes" id="UP000676565"/>
    </source>
</evidence>
<dbReference type="InterPro" id="IPR036013">
    <property type="entry name" value="Band_7/SPFH_dom_sf"/>
</dbReference>
<dbReference type="CDD" id="cd13438">
    <property type="entry name" value="SPFH_eoslipins_u2"/>
    <property type="match status" value="1"/>
</dbReference>
<dbReference type="PRINTS" id="PR00721">
    <property type="entry name" value="STOMATIN"/>
</dbReference>
<comment type="caution">
    <text evidence="4">The sequence shown here is derived from an EMBL/GenBank/DDBJ whole genome shotgun (WGS) entry which is preliminary data.</text>
</comment>
<dbReference type="SUPFAM" id="SSF117892">
    <property type="entry name" value="Band 7/SPFH domain"/>
    <property type="match status" value="1"/>
</dbReference>
<reference evidence="4 5" key="1">
    <citation type="submission" date="2021-04" db="EMBL/GenBank/DDBJ databases">
        <authorList>
            <person name="Ivanova A."/>
        </authorList>
    </citation>
    <scope>NUCLEOTIDE SEQUENCE [LARGE SCALE GENOMIC DNA]</scope>
    <source>
        <strain evidence="4 5">G18</strain>
    </source>
</reference>
<proteinExistence type="inferred from homology"/>
<dbReference type="SMART" id="SM00244">
    <property type="entry name" value="PHB"/>
    <property type="match status" value="1"/>
</dbReference>
<organism evidence="4 5">
    <name type="scientific">Gemmata palustris</name>
    <dbReference type="NCBI Taxonomy" id="2822762"/>
    <lineage>
        <taxon>Bacteria</taxon>
        <taxon>Pseudomonadati</taxon>
        <taxon>Planctomycetota</taxon>
        <taxon>Planctomycetia</taxon>
        <taxon>Gemmatales</taxon>
        <taxon>Gemmataceae</taxon>
        <taxon>Gemmata</taxon>
    </lineage>
</organism>
<comment type="subcellular location">
    <subcellularLocation>
        <location evidence="1">Membrane</location>
        <topology evidence="1">Single-pass membrane protein</topology>
    </subcellularLocation>
</comment>
<dbReference type="EMBL" id="JAGKQQ010000001">
    <property type="protein sequence ID" value="MBP3959490.1"/>
    <property type="molecule type" value="Genomic_DNA"/>
</dbReference>
<feature type="domain" description="Band 7" evidence="3">
    <location>
        <begin position="17"/>
        <end position="171"/>
    </location>
</feature>
<evidence type="ECO:0000256" key="1">
    <source>
        <dbReference type="ARBA" id="ARBA00004167"/>
    </source>
</evidence>
<name>A0ABS5C0T9_9BACT</name>